<dbReference type="Proteomes" id="UP000256220">
    <property type="component" value="Unassembled WGS sequence"/>
</dbReference>
<evidence type="ECO:0000313" key="1">
    <source>
        <dbReference type="EMBL" id="KFU78696.1"/>
    </source>
</evidence>
<protein>
    <submittedName>
        <fullName evidence="1">Uncharacterized protein</fullName>
    </submittedName>
</protein>
<organism evidence="1 2">
    <name type="scientific">Amycolatopsis lurida NRRL 2430</name>
    <dbReference type="NCBI Taxonomy" id="1460371"/>
    <lineage>
        <taxon>Bacteria</taxon>
        <taxon>Bacillati</taxon>
        <taxon>Actinomycetota</taxon>
        <taxon>Actinomycetes</taxon>
        <taxon>Pseudonocardiales</taxon>
        <taxon>Pseudonocardiaceae</taxon>
        <taxon>Amycolatopsis</taxon>
    </lineage>
</organism>
<name>A0A2P2FPP7_AMYLU</name>
<accession>A0A2P2FPP7</accession>
<gene>
    <name evidence="1" type="ORF">BB31_24895</name>
</gene>
<dbReference type="AlphaFoldDB" id="A0A2P2FPP7"/>
<dbReference type="EMBL" id="JFBM01000023">
    <property type="protein sequence ID" value="KFU78696.1"/>
    <property type="molecule type" value="Genomic_DNA"/>
</dbReference>
<proteinExistence type="predicted"/>
<keyword evidence="2" id="KW-1185">Reference proteome</keyword>
<evidence type="ECO:0000313" key="2">
    <source>
        <dbReference type="Proteomes" id="UP000256220"/>
    </source>
</evidence>
<reference evidence="1 2" key="1">
    <citation type="journal article" date="2014" name="Genome Announc.">
        <title>Draft Genome Sequence of Amycolatopsis lurida NRRL 2430, Producer of the Glycopeptide Family Antibiotic Ristocetin.</title>
        <authorList>
            <person name="Kwun M.J."/>
            <person name="Hong H.J."/>
        </authorList>
    </citation>
    <scope>NUCLEOTIDE SEQUENCE [LARGE SCALE GENOMIC DNA]</scope>
    <source>
        <strain evidence="1 2">NRRL 2430</strain>
    </source>
</reference>
<dbReference type="RefSeq" id="WP_034315610.1">
    <property type="nucleotide sequence ID" value="NZ_JFBM01000023.1"/>
</dbReference>
<comment type="caution">
    <text evidence="1">The sequence shown here is derived from an EMBL/GenBank/DDBJ whole genome shotgun (WGS) entry which is preliminary data.</text>
</comment>
<sequence>MVTSARKRKKPEDSVLGIHKRNGIWQDGLAAVMGPELLERWGIAEDAEASRVREIVLLRLNRVLDQFPKPEMPVIVWTAYNLGAASPGEESGVVRRLERLVGQGGVECSVRTCARRFNDIFLPAVVKSLSAGQSPITDEDLARASRWLAANSRPGAPRPAAVASGLSTAIRRLRSPMEPVLKMFLDGPVHGPADGAGVPLAAKLGTRGEWLCVFTGERLLATYRESTGADWARIGRWTGRDVVRTAAGRIFPTGILIDPSPVLGAGADATLPLPPEEIDRLAREC</sequence>